<evidence type="ECO:0000313" key="7">
    <source>
        <dbReference type="EMBL" id="SEH56884.1"/>
    </source>
</evidence>
<dbReference type="InterPro" id="IPR050361">
    <property type="entry name" value="MPP/UQCRC_Complex"/>
</dbReference>
<feature type="domain" description="Peptidase M16 N-terminal" evidence="5">
    <location>
        <begin position="43"/>
        <end position="175"/>
    </location>
</feature>
<dbReference type="EMBL" id="CDSC02000009">
    <property type="protein sequence ID" value="SEH56884.1"/>
    <property type="molecule type" value="Genomic_DNA"/>
</dbReference>
<dbReference type="Pfam" id="PF05193">
    <property type="entry name" value="Peptidase_M16_C"/>
    <property type="match status" value="1"/>
</dbReference>
<keyword evidence="7" id="KW-0645">Protease</keyword>
<keyword evidence="7" id="KW-0378">Hydrolase</keyword>
<dbReference type="PANTHER" id="PTHR11851">
    <property type="entry name" value="METALLOPROTEASE"/>
    <property type="match status" value="1"/>
</dbReference>
<accession>A0A1H6JB70</accession>
<evidence type="ECO:0000259" key="6">
    <source>
        <dbReference type="Pfam" id="PF05193"/>
    </source>
</evidence>
<evidence type="ECO:0000256" key="3">
    <source>
        <dbReference type="RuleBase" id="RU004447"/>
    </source>
</evidence>
<dbReference type="Pfam" id="PF00675">
    <property type="entry name" value="Peptidase_M16"/>
    <property type="match status" value="1"/>
</dbReference>
<evidence type="ECO:0000259" key="5">
    <source>
        <dbReference type="Pfam" id="PF00675"/>
    </source>
</evidence>
<dbReference type="EMBL" id="CVUD02000039">
    <property type="protein sequence ID" value="SEH60756.1"/>
    <property type="molecule type" value="Genomic_DNA"/>
</dbReference>
<gene>
    <name evidence="7" type="ORF">BAZSYMA_ACONTIG00065_10</name>
    <name evidence="8" type="ORF">BAZSYMB_SCAFFOLD00042_10</name>
</gene>
<dbReference type="PROSITE" id="PS00143">
    <property type="entry name" value="INSULINASE"/>
    <property type="match status" value="1"/>
</dbReference>
<dbReference type="PANTHER" id="PTHR11851:SF49">
    <property type="entry name" value="MITOCHONDRIAL-PROCESSING PEPTIDASE SUBUNIT ALPHA"/>
    <property type="match status" value="1"/>
</dbReference>
<keyword evidence="4" id="KW-0732">Signal</keyword>
<dbReference type="InterPro" id="IPR011765">
    <property type="entry name" value="Pept_M16_N"/>
</dbReference>
<dbReference type="GO" id="GO:0046872">
    <property type="term" value="F:metal ion binding"/>
    <property type="evidence" value="ECO:0007669"/>
    <property type="project" value="InterPro"/>
</dbReference>
<protein>
    <submittedName>
        <fullName evidence="7">Zinc protease</fullName>
    </submittedName>
</protein>
<dbReference type="Gene3D" id="3.30.830.10">
    <property type="entry name" value="Metalloenzyme, LuxS/M16 peptidase-like"/>
    <property type="match status" value="2"/>
</dbReference>
<name>A0A1H6JB70_9GAMM</name>
<dbReference type="SUPFAM" id="SSF63411">
    <property type="entry name" value="LuxS/MPP-like metallohydrolase"/>
    <property type="match status" value="2"/>
</dbReference>
<comment type="similarity">
    <text evidence="2 3">Belongs to the peptidase M16 family.</text>
</comment>
<organism evidence="7 10">
    <name type="scientific">Bathymodiolus azoricus thioautotrophic gill symbiont</name>
    <dbReference type="NCBI Taxonomy" id="235205"/>
    <lineage>
        <taxon>Bacteria</taxon>
        <taxon>Pseudomonadati</taxon>
        <taxon>Pseudomonadota</taxon>
        <taxon>Gammaproteobacteria</taxon>
        <taxon>sulfur-oxidizing symbionts</taxon>
    </lineage>
</organism>
<evidence type="ECO:0000313" key="9">
    <source>
        <dbReference type="Proteomes" id="UP000198559"/>
    </source>
</evidence>
<evidence type="ECO:0000256" key="4">
    <source>
        <dbReference type="SAM" id="SignalP"/>
    </source>
</evidence>
<dbReference type="STRING" id="235205.BAZSYMB_SCAFFOLD00042_10"/>
<evidence type="ECO:0000313" key="8">
    <source>
        <dbReference type="EMBL" id="SEH60756.1"/>
    </source>
</evidence>
<evidence type="ECO:0000313" key="10">
    <source>
        <dbReference type="Proteomes" id="UP000198988"/>
    </source>
</evidence>
<dbReference type="GO" id="GO:0004222">
    <property type="term" value="F:metalloendopeptidase activity"/>
    <property type="evidence" value="ECO:0007669"/>
    <property type="project" value="InterPro"/>
</dbReference>
<feature type="chain" id="PRO_5014063560" evidence="4">
    <location>
        <begin position="19"/>
        <end position="442"/>
    </location>
</feature>
<reference evidence="7" key="1">
    <citation type="submission" date="2016-06" db="EMBL/GenBank/DDBJ databases">
        <authorList>
            <person name="Olsen C.W."/>
            <person name="Carey S."/>
            <person name="Hinshaw L."/>
            <person name="Karasin A.I."/>
        </authorList>
    </citation>
    <scope>NUCLEOTIDE SEQUENCE [LARGE SCALE GENOMIC DNA]</scope>
    <source>
        <strain evidence="7">BazSymA</strain>
        <strain evidence="8">BazSymB</strain>
    </source>
</reference>
<dbReference type="Proteomes" id="UP000198559">
    <property type="component" value="Unassembled WGS sequence"/>
</dbReference>
<dbReference type="Proteomes" id="UP000198988">
    <property type="component" value="Unassembled WGS sequence"/>
</dbReference>
<feature type="signal peptide" evidence="4">
    <location>
        <begin position="1"/>
        <end position="18"/>
    </location>
</feature>
<evidence type="ECO:0000256" key="1">
    <source>
        <dbReference type="ARBA" id="ARBA00001947"/>
    </source>
</evidence>
<feature type="domain" description="Peptidase M16 C-terminal" evidence="6">
    <location>
        <begin position="197"/>
        <end position="372"/>
    </location>
</feature>
<dbReference type="InterPro" id="IPR011249">
    <property type="entry name" value="Metalloenz_LuxS/M16"/>
</dbReference>
<dbReference type="InterPro" id="IPR007863">
    <property type="entry name" value="Peptidase_M16_C"/>
</dbReference>
<dbReference type="RefSeq" id="WP_090714268.1">
    <property type="nucleotide sequence ID" value="NZ_CAESAP020000319.1"/>
</dbReference>
<reference evidence="9 10" key="2">
    <citation type="submission" date="2016-06" db="EMBL/GenBank/DDBJ databases">
        <authorList>
            <person name="Petersen J."/>
            <person name="Sayavedra L."/>
        </authorList>
    </citation>
    <scope>NUCLEOTIDE SEQUENCE [LARGE SCALE GENOMIC DNA]</scope>
    <source>
        <strain evidence="10">BazSymA</strain>
        <strain evidence="9">BazSymB</strain>
    </source>
</reference>
<dbReference type="AlphaFoldDB" id="A0A1H6JB70"/>
<comment type="cofactor">
    <cofactor evidence="1">
        <name>Zn(2+)</name>
        <dbReference type="ChEBI" id="CHEBI:29105"/>
    </cofactor>
</comment>
<evidence type="ECO:0000256" key="2">
    <source>
        <dbReference type="ARBA" id="ARBA00007261"/>
    </source>
</evidence>
<dbReference type="OrthoDB" id="9811314at2"/>
<proteinExistence type="inferred from homology"/>
<dbReference type="InterPro" id="IPR001431">
    <property type="entry name" value="Pept_M16_Zn_BS"/>
</dbReference>
<dbReference type="GO" id="GO:0006508">
    <property type="term" value="P:proteolysis"/>
    <property type="evidence" value="ECO:0007669"/>
    <property type="project" value="UniProtKB-KW"/>
</dbReference>
<sequence length="442" mass="50350">MLKKLILLFFALSQPLFANSLDLAQQGITQITLGNGLKIIVKTDRRAPVFISQLWYQVGASDESRPTTGISHMLEHMMFKGTDNYGAGEFSKIIARNGGNDNAFTSKDYTAYYQKMHKSKLDLAIKMEADRMRHLRLINREFEKERQVVIEERRLRIEDNPNAKVFENLNLISFDKKGAYHAPIIGFQGDLETYRLRDLRDWYKRYYAPNNATLVVVGDVWADEVIALAKKYFGIYKYNPDIAKNNKPAIVHTGKSRVLKLKAELPFYILSFPVPSLKTTKDKHNAYALDMLSYILDNRLSKTLVREQQIASSISVSYSLYDKYNTLFTLSFTPAKGVDNPIVLSAIKTQIAELIKNPAVIKNELARTKTQLEAEFVFEQDRISTQSYYLGMLATVGLGIETMFTYVDKMNAISTHDVAQIAKQYLDFSQANSVELIPQGVK</sequence>